<name>A0A640KN57_LEITA</name>
<dbReference type="VEuPathDB" id="TriTrypDB:LtaPh_3104831"/>
<dbReference type="EMBL" id="BLBS01000044">
    <property type="protein sequence ID" value="GET91023.1"/>
    <property type="molecule type" value="Genomic_DNA"/>
</dbReference>
<proteinExistence type="predicted"/>
<protein>
    <submittedName>
        <fullName evidence="1">Amino acid permease, putative</fullName>
    </submittedName>
</protein>
<organism evidence="1 2">
    <name type="scientific">Leishmania tarentolae</name>
    <name type="common">Sauroleishmania tarentolae</name>
    <dbReference type="NCBI Taxonomy" id="5689"/>
    <lineage>
        <taxon>Eukaryota</taxon>
        <taxon>Discoba</taxon>
        <taxon>Euglenozoa</taxon>
        <taxon>Kinetoplastea</taxon>
        <taxon>Metakinetoplastina</taxon>
        <taxon>Trypanosomatida</taxon>
        <taxon>Trypanosomatidae</taxon>
        <taxon>Leishmaniinae</taxon>
        <taxon>Leishmania</taxon>
        <taxon>lizard Leishmania</taxon>
    </lineage>
</organism>
<keyword evidence="2" id="KW-1185">Reference proteome</keyword>
<dbReference type="Proteomes" id="UP000419144">
    <property type="component" value="Unassembled WGS sequence"/>
</dbReference>
<reference evidence="1" key="1">
    <citation type="submission" date="2019-11" db="EMBL/GenBank/DDBJ databases">
        <title>Leishmania tarentolae CDS.</title>
        <authorList>
            <person name="Goto Y."/>
            <person name="Yamagishi J."/>
        </authorList>
    </citation>
    <scope>NUCLEOTIDE SEQUENCE [LARGE SCALE GENOMIC DNA]</scope>
    <source>
        <strain evidence="1">Parrot Tar II</strain>
    </source>
</reference>
<gene>
    <name evidence="1" type="ORF">LtaPh_3104831</name>
</gene>
<sequence>MPSTTASAWTCTCFRGGRTRVCAPSWRCSRWWLGCSSRASTLSSASLAASLAASSASSTRPSWSCIPATGRWRRSGGSTTCRRTFCWLSVSLASCGVPPARSMARFSVESSTLFCVQRKDDV</sequence>
<accession>A0A640KN57</accession>
<comment type="caution">
    <text evidence="1">The sequence shown here is derived from an EMBL/GenBank/DDBJ whole genome shotgun (WGS) entry which is preliminary data.</text>
</comment>
<dbReference type="AlphaFoldDB" id="A0A640KN57"/>
<evidence type="ECO:0000313" key="1">
    <source>
        <dbReference type="EMBL" id="GET91023.1"/>
    </source>
</evidence>
<evidence type="ECO:0000313" key="2">
    <source>
        <dbReference type="Proteomes" id="UP000419144"/>
    </source>
</evidence>